<evidence type="ECO:0000313" key="1">
    <source>
        <dbReference type="EMBL" id="GAH90752.1"/>
    </source>
</evidence>
<reference evidence="1" key="1">
    <citation type="journal article" date="2014" name="Front. Microbiol.">
        <title>High frequency of phylogenetically diverse reductive dehalogenase-homologous genes in deep subseafloor sedimentary metagenomes.</title>
        <authorList>
            <person name="Kawai M."/>
            <person name="Futagami T."/>
            <person name="Toyoda A."/>
            <person name="Takaki Y."/>
            <person name="Nishi S."/>
            <person name="Hori S."/>
            <person name="Arai W."/>
            <person name="Tsubouchi T."/>
            <person name="Morono Y."/>
            <person name="Uchiyama I."/>
            <person name="Ito T."/>
            <person name="Fujiyama A."/>
            <person name="Inagaki F."/>
            <person name="Takami H."/>
        </authorList>
    </citation>
    <scope>NUCLEOTIDE SEQUENCE</scope>
    <source>
        <strain evidence="1">Expedition CK06-06</strain>
    </source>
</reference>
<dbReference type="PANTHER" id="PTHR37850:SF2">
    <property type="entry name" value="SAF DOMAIN PROTEIN"/>
    <property type="match status" value="1"/>
</dbReference>
<protein>
    <submittedName>
        <fullName evidence="1">Uncharacterized protein</fullName>
    </submittedName>
</protein>
<proteinExistence type="predicted"/>
<dbReference type="PANTHER" id="PTHR37850">
    <property type="entry name" value="STRU PROTEIN"/>
    <property type="match status" value="1"/>
</dbReference>
<accession>X1J9U6</accession>
<gene>
    <name evidence="1" type="ORF">S03H2_72509</name>
</gene>
<feature type="non-terminal residue" evidence="1">
    <location>
        <position position="1"/>
    </location>
</feature>
<feature type="non-terminal residue" evidence="1">
    <location>
        <position position="56"/>
    </location>
</feature>
<dbReference type="AlphaFoldDB" id="X1J9U6"/>
<organism evidence="1">
    <name type="scientific">marine sediment metagenome</name>
    <dbReference type="NCBI Taxonomy" id="412755"/>
    <lineage>
        <taxon>unclassified sequences</taxon>
        <taxon>metagenomes</taxon>
        <taxon>ecological metagenomes</taxon>
    </lineage>
</organism>
<dbReference type="EMBL" id="BARU01049076">
    <property type="protein sequence ID" value="GAH90752.1"/>
    <property type="molecule type" value="Genomic_DNA"/>
</dbReference>
<comment type="caution">
    <text evidence="1">The sequence shown here is derived from an EMBL/GenBank/DDBJ whole genome shotgun (WGS) entry which is preliminary data.</text>
</comment>
<name>X1J9U6_9ZZZZ</name>
<sequence length="56" mass="6030">CILSKKHVIMLNVETDVVVGLILKKLADNAGIVYTVSAGDEPGVIKELYNFARTLG</sequence>